<evidence type="ECO:0000259" key="5">
    <source>
        <dbReference type="PROSITE" id="PS50977"/>
    </source>
</evidence>
<feature type="domain" description="HTH tetR-type" evidence="5">
    <location>
        <begin position="15"/>
        <end position="75"/>
    </location>
</feature>
<evidence type="ECO:0000256" key="1">
    <source>
        <dbReference type="ARBA" id="ARBA00023015"/>
    </source>
</evidence>
<feature type="DNA-binding region" description="H-T-H motif" evidence="4">
    <location>
        <begin position="38"/>
        <end position="57"/>
    </location>
</feature>
<evidence type="ECO:0000256" key="4">
    <source>
        <dbReference type="PROSITE-ProRule" id="PRU00335"/>
    </source>
</evidence>
<dbReference type="Pfam" id="PF00440">
    <property type="entry name" value="TetR_N"/>
    <property type="match status" value="1"/>
</dbReference>
<proteinExistence type="predicted"/>
<protein>
    <submittedName>
        <fullName evidence="6">Transcriptional regulator, TetR family</fullName>
    </submittedName>
</protein>
<dbReference type="SUPFAM" id="SSF48498">
    <property type="entry name" value="Tetracyclin repressor-like, C-terminal domain"/>
    <property type="match status" value="1"/>
</dbReference>
<dbReference type="InterPro" id="IPR001647">
    <property type="entry name" value="HTH_TetR"/>
</dbReference>
<dbReference type="InterPro" id="IPR036271">
    <property type="entry name" value="Tet_transcr_reg_TetR-rel_C_sf"/>
</dbReference>
<dbReference type="AlphaFoldDB" id="A0A2C9CY19"/>
<dbReference type="EMBL" id="OCTN01000010">
    <property type="protein sequence ID" value="SOH95349.1"/>
    <property type="molecule type" value="Genomic_DNA"/>
</dbReference>
<keyword evidence="2 4" id="KW-0238">DNA-binding</keyword>
<dbReference type="InterPro" id="IPR009057">
    <property type="entry name" value="Homeodomain-like_sf"/>
</dbReference>
<name>A0A2C9CY19_9RHOB</name>
<dbReference type="PROSITE" id="PS50977">
    <property type="entry name" value="HTH_TETR_2"/>
    <property type="match status" value="1"/>
</dbReference>
<gene>
    <name evidence="6" type="ORF">SAMN06273572_11018</name>
</gene>
<accession>A0A2C9CY19</accession>
<organism evidence="6 7">
    <name type="scientific">Pontivivens marinum</name>
    <dbReference type="NCBI Taxonomy" id="1690039"/>
    <lineage>
        <taxon>Bacteria</taxon>
        <taxon>Pseudomonadati</taxon>
        <taxon>Pseudomonadota</taxon>
        <taxon>Alphaproteobacteria</taxon>
        <taxon>Rhodobacterales</taxon>
        <taxon>Paracoccaceae</taxon>
        <taxon>Pontivivens</taxon>
    </lineage>
</organism>
<keyword evidence="3" id="KW-0804">Transcription</keyword>
<dbReference type="Proteomes" id="UP000220034">
    <property type="component" value="Unassembled WGS sequence"/>
</dbReference>
<dbReference type="Gene3D" id="1.10.357.10">
    <property type="entry name" value="Tetracycline Repressor, domain 2"/>
    <property type="match status" value="1"/>
</dbReference>
<dbReference type="OrthoDB" id="9779746at2"/>
<dbReference type="SUPFAM" id="SSF46689">
    <property type="entry name" value="Homeodomain-like"/>
    <property type="match status" value="1"/>
</dbReference>
<sequence length="202" mass="22623">MNPEEITRSRGRPKTLDREHVLKTAMLSYWQEGPTEVPIGEICRRSGASKPALYREFGSDDGLKNAVLDAYRDLMLAPIHEILAGDIPFDQALDALIEFVSKDRSVENLPEGCLFVAMRMQQSTIGDLTNAKVEELHDEMIGKYCEWIERAKSEGKFSSDIPTEVAAYHLCTQSNSALWLAKTGLSHDLIKSILQLAFAPLR</sequence>
<evidence type="ECO:0000313" key="6">
    <source>
        <dbReference type="EMBL" id="SOH95349.1"/>
    </source>
</evidence>
<reference evidence="7" key="1">
    <citation type="submission" date="2017-09" db="EMBL/GenBank/DDBJ databases">
        <authorList>
            <person name="Varghese N."/>
            <person name="Submissions S."/>
        </authorList>
    </citation>
    <scope>NUCLEOTIDE SEQUENCE [LARGE SCALE GENOMIC DNA]</scope>
    <source>
        <strain evidence="7">C7</strain>
    </source>
</reference>
<keyword evidence="1" id="KW-0805">Transcription regulation</keyword>
<evidence type="ECO:0000256" key="2">
    <source>
        <dbReference type="ARBA" id="ARBA00023125"/>
    </source>
</evidence>
<evidence type="ECO:0000313" key="7">
    <source>
        <dbReference type="Proteomes" id="UP000220034"/>
    </source>
</evidence>
<keyword evidence="7" id="KW-1185">Reference proteome</keyword>
<dbReference type="PANTHER" id="PTHR47506">
    <property type="entry name" value="TRANSCRIPTIONAL REGULATORY PROTEIN"/>
    <property type="match status" value="1"/>
</dbReference>
<dbReference type="PANTHER" id="PTHR47506:SF1">
    <property type="entry name" value="HTH-TYPE TRANSCRIPTIONAL REGULATOR YJDC"/>
    <property type="match status" value="1"/>
</dbReference>
<evidence type="ECO:0000256" key="3">
    <source>
        <dbReference type="ARBA" id="ARBA00023163"/>
    </source>
</evidence>
<dbReference type="GO" id="GO:0003677">
    <property type="term" value="F:DNA binding"/>
    <property type="evidence" value="ECO:0007669"/>
    <property type="project" value="UniProtKB-UniRule"/>
</dbReference>